<feature type="transmembrane region" description="Helical" evidence="1">
    <location>
        <begin position="122"/>
        <end position="139"/>
    </location>
</feature>
<evidence type="ECO:0000256" key="1">
    <source>
        <dbReference type="SAM" id="Phobius"/>
    </source>
</evidence>
<keyword evidence="2" id="KW-0614">Plasmid</keyword>
<protein>
    <submittedName>
        <fullName evidence="2">DUF4760 domain-containing protein</fullName>
    </submittedName>
</protein>
<keyword evidence="1" id="KW-1133">Transmembrane helix</keyword>
<feature type="transmembrane region" description="Helical" evidence="1">
    <location>
        <begin position="97"/>
        <end position="116"/>
    </location>
</feature>
<organism evidence="2 3">
    <name type="scientific">Pseudovibrio brasiliensis</name>
    <dbReference type="NCBI Taxonomy" id="1898042"/>
    <lineage>
        <taxon>Bacteria</taxon>
        <taxon>Pseudomonadati</taxon>
        <taxon>Pseudomonadota</taxon>
        <taxon>Alphaproteobacteria</taxon>
        <taxon>Hyphomicrobiales</taxon>
        <taxon>Stappiaceae</taxon>
        <taxon>Pseudovibrio</taxon>
    </lineage>
</organism>
<geneLocation type="plasmid" evidence="2 3">
    <name>pAb134-02</name>
</geneLocation>
<dbReference type="RefSeq" id="WP_197432654.1">
    <property type="nucleotide sequence ID" value="NZ_CP074128.1"/>
</dbReference>
<evidence type="ECO:0000313" key="2">
    <source>
        <dbReference type="EMBL" id="QUS58675.1"/>
    </source>
</evidence>
<name>A0ABX8AXR4_9HYPH</name>
<dbReference type="EMBL" id="CP074128">
    <property type="protein sequence ID" value="QUS58675.1"/>
    <property type="molecule type" value="Genomic_DNA"/>
</dbReference>
<dbReference type="InterPro" id="IPR031876">
    <property type="entry name" value="DUF4760"/>
</dbReference>
<proteinExistence type="predicted"/>
<dbReference type="Pfam" id="PF15956">
    <property type="entry name" value="DUF4760"/>
    <property type="match status" value="1"/>
</dbReference>
<reference evidence="2 3" key="1">
    <citation type="journal article" date="2021" name="Angew. Chem. Int. Ed. Engl.">
        <title>A novel family of nonribosomal peptides modulate collective behavior in Pseudovibrio bacteria isolated from marine sponges.</title>
        <authorList>
            <person name="Ioca L.P."/>
            <person name="Dai Y."/>
            <person name="Kunakom S."/>
            <person name="Diaz-Espinosa J."/>
            <person name="Krunic A."/>
            <person name="Crnkovic C.M."/>
            <person name="Orjala J."/>
            <person name="Sanchez L.M."/>
            <person name="Ferreira A.G."/>
            <person name="Berlinck R.G.S."/>
            <person name="Eustaquio A.S."/>
        </authorList>
    </citation>
    <scope>NUCLEOTIDE SEQUENCE [LARGE SCALE GENOMIC DNA]</scope>
    <source>
        <strain evidence="2 3">Ab134</strain>
        <plasmid evidence="2 3">pAb134-02</plasmid>
    </source>
</reference>
<evidence type="ECO:0000313" key="3">
    <source>
        <dbReference type="Proteomes" id="UP000680706"/>
    </source>
</evidence>
<keyword evidence="1" id="KW-0472">Membrane</keyword>
<gene>
    <name evidence="2" type="ORF">KGB56_25050</name>
</gene>
<keyword evidence="3" id="KW-1185">Reference proteome</keyword>
<accession>A0ABX8AXR4</accession>
<dbReference type="Proteomes" id="UP000680706">
    <property type="component" value="Plasmid pAb134-02"/>
</dbReference>
<keyword evidence="1" id="KW-0812">Transmembrane</keyword>
<sequence>MLYLRVKILYEKVAMESCNHLTMYFKKCIPKVHHSSTKEPNTCLFTPMQEKLHLSKIFSLFAISFFVGTEPASASKNGLPNTAGLSFEWILQFLEPLTYLIAFVVYGVATTISFVISNSTVAILISAFLAFFIARKSILEQRKVIRQQKTFDTIDNSNRDKDIIEARKFFKEIKQSLEKQSNELRGNGENIAQYASPLSDDPDDMNKALALRTILNDYENLALGVRCDIIDEEYLYRWMRTILIDDWRMLMPLITAYRSQGATNAYIEFEGIAESWRLERSYLDQHKLGSFKKRRLLRRPNRHTHIT</sequence>